<organism evidence="1 2">
    <name type="scientific">Trifolium medium</name>
    <dbReference type="NCBI Taxonomy" id="97028"/>
    <lineage>
        <taxon>Eukaryota</taxon>
        <taxon>Viridiplantae</taxon>
        <taxon>Streptophyta</taxon>
        <taxon>Embryophyta</taxon>
        <taxon>Tracheophyta</taxon>
        <taxon>Spermatophyta</taxon>
        <taxon>Magnoliopsida</taxon>
        <taxon>eudicotyledons</taxon>
        <taxon>Gunneridae</taxon>
        <taxon>Pentapetalae</taxon>
        <taxon>rosids</taxon>
        <taxon>fabids</taxon>
        <taxon>Fabales</taxon>
        <taxon>Fabaceae</taxon>
        <taxon>Papilionoideae</taxon>
        <taxon>50 kb inversion clade</taxon>
        <taxon>NPAAA clade</taxon>
        <taxon>Hologalegina</taxon>
        <taxon>IRL clade</taxon>
        <taxon>Trifolieae</taxon>
        <taxon>Trifolium</taxon>
    </lineage>
</organism>
<sequence>MVLHQAKYASEILKKFEMLECNSSITPADTKLKIEEDGTGDTVDPTMFRQLIGSLRYLCQTRPDISYAVGY</sequence>
<dbReference type="Proteomes" id="UP000265520">
    <property type="component" value="Unassembled WGS sequence"/>
</dbReference>
<reference evidence="1 2" key="1">
    <citation type="journal article" date="2018" name="Front. Plant Sci.">
        <title>Red Clover (Trifolium pratense) and Zigzag Clover (T. medium) - A Picture of Genomic Similarities and Differences.</title>
        <authorList>
            <person name="Dluhosova J."/>
            <person name="Istvanek J."/>
            <person name="Nedelnik J."/>
            <person name="Repkova J."/>
        </authorList>
    </citation>
    <scope>NUCLEOTIDE SEQUENCE [LARGE SCALE GENOMIC DNA]</scope>
    <source>
        <strain evidence="2">cv. 10/8</strain>
        <tissue evidence="1">Leaf</tissue>
    </source>
</reference>
<name>A0A392RRF0_9FABA</name>
<evidence type="ECO:0008006" key="3">
    <source>
        <dbReference type="Google" id="ProtNLM"/>
    </source>
</evidence>
<accession>A0A392RRF0</accession>
<evidence type="ECO:0000313" key="2">
    <source>
        <dbReference type="Proteomes" id="UP000265520"/>
    </source>
</evidence>
<proteinExistence type="predicted"/>
<evidence type="ECO:0000313" key="1">
    <source>
        <dbReference type="EMBL" id="MCI38782.1"/>
    </source>
</evidence>
<dbReference type="EMBL" id="LXQA010259722">
    <property type="protein sequence ID" value="MCI38782.1"/>
    <property type="molecule type" value="Genomic_DNA"/>
</dbReference>
<feature type="non-terminal residue" evidence="1">
    <location>
        <position position="71"/>
    </location>
</feature>
<keyword evidence="2" id="KW-1185">Reference proteome</keyword>
<comment type="caution">
    <text evidence="1">The sequence shown here is derived from an EMBL/GenBank/DDBJ whole genome shotgun (WGS) entry which is preliminary data.</text>
</comment>
<protein>
    <recommendedName>
        <fullName evidence="3">Gag-pol polyprotein</fullName>
    </recommendedName>
</protein>
<dbReference type="AlphaFoldDB" id="A0A392RRF0"/>